<organism evidence="2">
    <name type="scientific">Dulem virus 265</name>
    <dbReference type="NCBI Taxonomy" id="3145742"/>
    <lineage>
        <taxon>Viruses</taxon>
        <taxon>Monodnaviria</taxon>
        <taxon>Sangervirae</taxon>
        <taxon>Phixviricota</taxon>
        <taxon>Malgrandaviricetes</taxon>
        <taxon>Petitvirales</taxon>
        <taxon>Microviridae</taxon>
        <taxon>Microvirus</taxon>
    </lineage>
</organism>
<name>A0AAU8AV45_9VIRU</name>
<sequence length="117" mass="13866">MSDSRAGIARSQQRYLLNFIFYRNYLYIFLFIYFYLSLLCFIIVLLFTINNCTMLFKVLKHAKNNDPQRPVEPVVYVVEEAELLHFLHENLKPSSGNVLVFDSFPEENLYLLSNDKD</sequence>
<dbReference type="EMBL" id="PP511382">
    <property type="protein sequence ID" value="XCD03790.1"/>
    <property type="molecule type" value="Genomic_DNA"/>
</dbReference>
<feature type="transmembrane region" description="Helical" evidence="1">
    <location>
        <begin position="25"/>
        <end position="47"/>
    </location>
</feature>
<proteinExistence type="predicted"/>
<protein>
    <submittedName>
        <fullName evidence="2">Uncharacterized protein</fullName>
    </submittedName>
</protein>
<evidence type="ECO:0000313" key="2">
    <source>
        <dbReference type="EMBL" id="XCD03790.1"/>
    </source>
</evidence>
<keyword evidence="1" id="KW-0812">Transmembrane</keyword>
<evidence type="ECO:0000256" key="1">
    <source>
        <dbReference type="SAM" id="Phobius"/>
    </source>
</evidence>
<accession>A0AAU8AV45</accession>
<keyword evidence="1" id="KW-0472">Membrane</keyword>
<reference evidence="2" key="1">
    <citation type="submission" date="2024-03" db="EMBL/GenBank/DDBJ databases">
        <title>Diverse circular DNA viruses in blood, oral, and fecal samples of captive lemurs.</title>
        <authorList>
            <person name="Paietta E.N."/>
            <person name="Kraberger S."/>
            <person name="Lund M.C."/>
            <person name="Custer J.M."/>
            <person name="Vargas K.M."/>
            <person name="Ehmke E.E."/>
            <person name="Yoder A.D."/>
            <person name="Varsani A."/>
        </authorList>
    </citation>
    <scope>NUCLEOTIDE SEQUENCE</scope>
    <source>
        <strain evidence="2">Duke_21_24</strain>
    </source>
</reference>
<keyword evidence="1" id="KW-1133">Transmembrane helix</keyword>